<dbReference type="Gene3D" id="3.30.50.10">
    <property type="entry name" value="Erythroid Transcription Factor GATA-1, subunit A"/>
    <property type="match status" value="1"/>
</dbReference>
<dbReference type="GO" id="GO:0005634">
    <property type="term" value="C:nucleus"/>
    <property type="evidence" value="ECO:0007669"/>
    <property type="project" value="TreeGrafter"/>
</dbReference>
<evidence type="ECO:0000313" key="20">
    <source>
        <dbReference type="Proteomes" id="UP001148312"/>
    </source>
</evidence>
<dbReference type="Pfam" id="PF13426">
    <property type="entry name" value="PAS_9"/>
    <property type="match status" value="2"/>
</dbReference>
<feature type="compositionally biased region" description="Polar residues" evidence="16">
    <location>
        <begin position="787"/>
        <end position="797"/>
    </location>
</feature>
<dbReference type="SMART" id="SM00401">
    <property type="entry name" value="ZnF_GATA"/>
    <property type="match status" value="1"/>
</dbReference>
<keyword evidence="13" id="KW-0804">Transcription</keyword>
<keyword evidence="1" id="KW-0600">Photoreceptor protein</keyword>
<keyword evidence="4" id="KW-0288">FMN</keyword>
<accession>A0A9W9WL62</accession>
<keyword evidence="6" id="KW-0677">Repeat</keyword>
<evidence type="ECO:0000259" key="17">
    <source>
        <dbReference type="PROSITE" id="PS50112"/>
    </source>
</evidence>
<reference evidence="19" key="2">
    <citation type="journal article" date="2023" name="IMA Fungus">
        <title>Comparative genomic study of the Penicillium genus elucidates a diverse pangenome and 15 lateral gene transfer events.</title>
        <authorList>
            <person name="Petersen C."/>
            <person name="Sorensen T."/>
            <person name="Nielsen M.R."/>
            <person name="Sondergaard T.E."/>
            <person name="Sorensen J.L."/>
            <person name="Fitzpatrick D.A."/>
            <person name="Frisvad J.C."/>
            <person name="Nielsen K.L."/>
        </authorList>
    </citation>
    <scope>NUCLEOTIDE SEQUENCE</scope>
    <source>
        <strain evidence="19">IBT 30728</strain>
    </source>
</reference>
<protein>
    <submittedName>
        <fullName evidence="19">White collar 1 protein</fullName>
    </submittedName>
</protein>
<dbReference type="SMART" id="SM00091">
    <property type="entry name" value="PAS"/>
    <property type="match status" value="3"/>
</dbReference>
<evidence type="ECO:0000256" key="7">
    <source>
        <dbReference type="ARBA" id="ARBA00022771"/>
    </source>
</evidence>
<evidence type="ECO:0000259" key="18">
    <source>
        <dbReference type="PROSITE" id="PS50114"/>
    </source>
</evidence>
<evidence type="ECO:0000256" key="14">
    <source>
        <dbReference type="ARBA" id="ARBA00023170"/>
    </source>
</evidence>
<evidence type="ECO:0000256" key="9">
    <source>
        <dbReference type="ARBA" id="ARBA00022991"/>
    </source>
</evidence>
<organism evidence="19 20">
    <name type="scientific">Penicillium diatomitis</name>
    <dbReference type="NCBI Taxonomy" id="2819901"/>
    <lineage>
        <taxon>Eukaryota</taxon>
        <taxon>Fungi</taxon>
        <taxon>Dikarya</taxon>
        <taxon>Ascomycota</taxon>
        <taxon>Pezizomycotina</taxon>
        <taxon>Eurotiomycetes</taxon>
        <taxon>Eurotiomycetidae</taxon>
        <taxon>Eurotiales</taxon>
        <taxon>Aspergillaceae</taxon>
        <taxon>Penicillium</taxon>
    </lineage>
</organism>
<evidence type="ECO:0000256" key="10">
    <source>
        <dbReference type="ARBA" id="ARBA00023015"/>
    </source>
</evidence>
<dbReference type="Pfam" id="PF00320">
    <property type="entry name" value="GATA"/>
    <property type="match status" value="1"/>
</dbReference>
<dbReference type="PROSITE" id="PS50114">
    <property type="entry name" value="GATA_ZN_FINGER_2"/>
    <property type="match status" value="1"/>
</dbReference>
<reference evidence="19" key="1">
    <citation type="submission" date="2022-12" db="EMBL/GenBank/DDBJ databases">
        <authorList>
            <person name="Petersen C."/>
        </authorList>
    </citation>
    <scope>NUCLEOTIDE SEQUENCE</scope>
    <source>
        <strain evidence="19">IBT 30728</strain>
    </source>
</reference>
<feature type="domain" description="GATA-type" evidence="18">
    <location>
        <begin position="887"/>
        <end position="920"/>
    </location>
</feature>
<dbReference type="GO" id="GO:0006355">
    <property type="term" value="P:regulation of DNA-templated transcription"/>
    <property type="evidence" value="ECO:0007669"/>
    <property type="project" value="InterPro"/>
</dbReference>
<keyword evidence="10" id="KW-0805">Transcription regulation</keyword>
<evidence type="ECO:0000256" key="12">
    <source>
        <dbReference type="ARBA" id="ARBA00023159"/>
    </source>
</evidence>
<keyword evidence="20" id="KW-1185">Reference proteome</keyword>
<keyword evidence="9" id="KW-0157">Chromophore</keyword>
<dbReference type="CDD" id="cd00130">
    <property type="entry name" value="PAS"/>
    <property type="match status" value="3"/>
</dbReference>
<feature type="compositionally biased region" description="Low complexity" evidence="16">
    <location>
        <begin position="24"/>
        <end position="35"/>
    </location>
</feature>
<keyword evidence="5" id="KW-0479">Metal-binding</keyword>
<feature type="region of interest" description="Disordered" evidence="16">
    <location>
        <begin position="14"/>
        <end position="35"/>
    </location>
</feature>
<keyword evidence="12" id="KW-0010">Activator</keyword>
<dbReference type="Pfam" id="PF08447">
    <property type="entry name" value="PAS_3"/>
    <property type="match status" value="1"/>
</dbReference>
<dbReference type="SUPFAM" id="SSF57716">
    <property type="entry name" value="Glucocorticoid receptor-like (DNA-binding domain)"/>
    <property type="match status" value="1"/>
</dbReference>
<evidence type="ECO:0000256" key="16">
    <source>
        <dbReference type="SAM" id="MobiDB-lite"/>
    </source>
</evidence>
<evidence type="ECO:0000256" key="1">
    <source>
        <dbReference type="ARBA" id="ARBA00022543"/>
    </source>
</evidence>
<dbReference type="FunFam" id="3.30.450.20:FF:000064">
    <property type="entry name" value="Vivid PAS protein VVD"/>
    <property type="match status" value="1"/>
</dbReference>
<proteinExistence type="predicted"/>
<dbReference type="EMBL" id="JAPWDQ010000015">
    <property type="protein sequence ID" value="KAJ5469483.1"/>
    <property type="molecule type" value="Genomic_DNA"/>
</dbReference>
<evidence type="ECO:0000256" key="5">
    <source>
        <dbReference type="ARBA" id="ARBA00022723"/>
    </source>
</evidence>
<evidence type="ECO:0000256" key="8">
    <source>
        <dbReference type="ARBA" id="ARBA00022833"/>
    </source>
</evidence>
<feature type="compositionally biased region" description="Low complexity" evidence="16">
    <location>
        <begin position="143"/>
        <end position="153"/>
    </location>
</feature>
<dbReference type="GO" id="GO:0043565">
    <property type="term" value="F:sequence-specific DNA binding"/>
    <property type="evidence" value="ECO:0007669"/>
    <property type="project" value="InterPro"/>
</dbReference>
<keyword evidence="7 15" id="KW-0863">Zinc-finger</keyword>
<dbReference type="GO" id="GO:0008270">
    <property type="term" value="F:zinc ion binding"/>
    <property type="evidence" value="ECO:0007669"/>
    <property type="project" value="UniProtKB-KW"/>
</dbReference>
<evidence type="ECO:0000256" key="4">
    <source>
        <dbReference type="ARBA" id="ARBA00022643"/>
    </source>
</evidence>
<evidence type="ECO:0000256" key="15">
    <source>
        <dbReference type="PROSITE-ProRule" id="PRU00094"/>
    </source>
</evidence>
<evidence type="ECO:0000313" key="19">
    <source>
        <dbReference type="EMBL" id="KAJ5469483.1"/>
    </source>
</evidence>
<keyword evidence="11" id="KW-0238">DNA-binding</keyword>
<evidence type="ECO:0000256" key="2">
    <source>
        <dbReference type="ARBA" id="ARBA00022606"/>
    </source>
</evidence>
<dbReference type="InterPro" id="IPR000679">
    <property type="entry name" value="Znf_GATA"/>
</dbReference>
<gene>
    <name evidence="19" type="ORF">N7539_009101</name>
</gene>
<dbReference type="AlphaFoldDB" id="A0A9W9WL62"/>
<dbReference type="InterPro" id="IPR001610">
    <property type="entry name" value="PAC"/>
</dbReference>
<keyword evidence="2" id="KW-0716">Sensory transduction</keyword>
<dbReference type="InterPro" id="IPR013655">
    <property type="entry name" value="PAS_fold_3"/>
</dbReference>
<feature type="region of interest" description="Disordered" evidence="16">
    <location>
        <begin position="932"/>
        <end position="960"/>
    </location>
</feature>
<feature type="compositionally biased region" description="Low complexity" evidence="16">
    <location>
        <begin position="186"/>
        <end position="197"/>
    </location>
</feature>
<evidence type="ECO:0000256" key="13">
    <source>
        <dbReference type="ARBA" id="ARBA00023163"/>
    </source>
</evidence>
<dbReference type="GO" id="GO:0009881">
    <property type="term" value="F:photoreceptor activity"/>
    <property type="evidence" value="ECO:0007669"/>
    <property type="project" value="UniProtKB-KW"/>
</dbReference>
<evidence type="ECO:0000256" key="11">
    <source>
        <dbReference type="ARBA" id="ARBA00023125"/>
    </source>
</evidence>
<dbReference type="FunFam" id="3.30.50.10:FF:000065">
    <property type="entry name" value="GATA transcription factor LreA"/>
    <property type="match status" value="1"/>
</dbReference>
<dbReference type="SMART" id="SM00086">
    <property type="entry name" value="PAC"/>
    <property type="match status" value="2"/>
</dbReference>
<dbReference type="NCBIfam" id="TIGR00229">
    <property type="entry name" value="sensory_box"/>
    <property type="match status" value="2"/>
</dbReference>
<feature type="domain" description="PAS" evidence="17">
    <location>
        <begin position="354"/>
        <end position="376"/>
    </location>
</feature>
<dbReference type="PROSITE" id="PS50112">
    <property type="entry name" value="PAS"/>
    <property type="match status" value="3"/>
</dbReference>
<feature type="region of interest" description="Disordered" evidence="16">
    <location>
        <begin position="141"/>
        <end position="203"/>
    </location>
</feature>
<dbReference type="GeneID" id="81628946"/>
<dbReference type="Proteomes" id="UP001148312">
    <property type="component" value="Unassembled WGS sequence"/>
</dbReference>
<feature type="domain" description="PAS" evidence="17">
    <location>
        <begin position="659"/>
        <end position="694"/>
    </location>
</feature>
<feature type="region of interest" description="Disordered" evidence="16">
    <location>
        <begin position="708"/>
        <end position="729"/>
    </location>
</feature>
<feature type="region of interest" description="Disordered" evidence="16">
    <location>
        <begin position="773"/>
        <end position="797"/>
    </location>
</feature>
<comment type="caution">
    <text evidence="19">The sequence shown here is derived from an EMBL/GenBank/DDBJ whole genome shotgun (WGS) entry which is preliminary data.</text>
</comment>
<evidence type="ECO:0000256" key="3">
    <source>
        <dbReference type="ARBA" id="ARBA00022630"/>
    </source>
</evidence>
<dbReference type="InterPro" id="IPR000014">
    <property type="entry name" value="PAS"/>
</dbReference>
<name>A0A9W9WL62_9EURO</name>
<keyword evidence="3" id="KW-0285">Flavoprotein</keyword>
<keyword evidence="8" id="KW-0862">Zinc</keyword>
<dbReference type="SUPFAM" id="SSF55785">
    <property type="entry name" value="PYP-like sensor domain (PAS domain)"/>
    <property type="match status" value="3"/>
</dbReference>
<feature type="domain" description="PAS" evidence="17">
    <location>
        <begin position="520"/>
        <end position="591"/>
    </location>
</feature>
<dbReference type="Gene3D" id="3.30.450.20">
    <property type="entry name" value="PAS domain"/>
    <property type="match status" value="3"/>
</dbReference>
<keyword evidence="14" id="KW-0675">Receptor</keyword>
<dbReference type="InterPro" id="IPR035965">
    <property type="entry name" value="PAS-like_dom_sf"/>
</dbReference>
<dbReference type="PANTHER" id="PTHR47429:SF7">
    <property type="entry name" value="GATA-FACTOR"/>
    <property type="match status" value="1"/>
</dbReference>
<dbReference type="CDD" id="cd00202">
    <property type="entry name" value="ZnF_GATA"/>
    <property type="match status" value="1"/>
</dbReference>
<evidence type="ECO:0000256" key="6">
    <source>
        <dbReference type="ARBA" id="ARBA00022737"/>
    </source>
</evidence>
<dbReference type="RefSeq" id="XP_056786073.1">
    <property type="nucleotide sequence ID" value="XM_056938696.1"/>
</dbReference>
<sequence>MANPMNNFELEFSAAAPEHDSPDSDAVVQSSLSSSDPSLMGYTNGHVANYPFAEMLSQDFDPTLQAFDQPPRTQGDIEGRLSSVMLSYDTPTTGVSMPLSLDSNGAFAYDIPTTYPSTTMGMVPSMDDPQLHSAFSFHPSMSQQEQYLSPQQQVAPSEVYHGRGSNTTTNSTESLEDSDFSRASERSQQLSLQQSIQDTQRYTPYSQTQHSLSSYRVSQPIAIQPKKPLVAVKGEWPSCSVACCWACVSIDQELTPLCVSEDLSPGLATPDAVCTEHTGIYSNSGFDVLGVLVSLRWLIHHNPCMRSDQNLLTKFPFKKQSRVAMRPNPKINIGAVDLSCAFVLCDLKREDHPIVYVSDAFERLTGYTKNEIVGRNCRFLQGPDGQIVPGAKRTFVDGQTVHRLRSTIHDRSEIQTSIINYRKGGQPFMNLITMIPIQWNSEDYRFYVGFQVDLVEKPDAVKGRNMDGTYSVNYQRDQLPQYVVPPTEVFRQRPDLATHFGHDEVTAVLNAAGVPGSGVSRQYLDRILVENSDDVIHVLSFNCEFLYVSPSCKRILEYDPYELVGKTLSTICHPSDIGPVVRDLRSSTTPAPVSIVYRIRQKYKGYIWFEAHGSWHIDPTQGRKYMVMTGRPRPVYALDQVAQLGSKAALAENDIWVKVSLSGVILFVTSKVKPVLGRTPDDLIGKSMHELMELDGDPNAITEALEAAASGQGRDGGSKKNGEPPSFRHQMRHKKGHMLSAHTTLYSGDTHNVRPSFLVAQIRFARAFPPSSAAASAAEDEEMGNIPGTSKSTTLTTMDPNPPAQYGLGQRMPFLSNLVGLNGLPLGNRSISPSDVPATFFTELNPTRGSSWQIELRELEKQNRGLADELQRLLARRKKRKRKQSAVSVEKSCAMCSTKNTPEWRRGPSGNRDLCNSCGLRWAKQVRNKAQAAASGKAAVGKAAAAAPTNTATAPPAAKA</sequence>
<dbReference type="InterPro" id="IPR013088">
    <property type="entry name" value="Znf_NHR/GATA"/>
</dbReference>
<dbReference type="PANTHER" id="PTHR47429">
    <property type="entry name" value="PROTEIN TWIN LOV 1"/>
    <property type="match status" value="1"/>
</dbReference>